<sequence>MILILIESVPSCIEMRGQSVVTLAKKQFNVDNYLTLQNLGQYHAP</sequence>
<accession>A0A517W2U7</accession>
<reference evidence="3 4" key="1">
    <citation type="submission" date="2019-03" db="EMBL/GenBank/DDBJ databases">
        <title>Deep-cultivation of Planctomycetes and their phenomic and genomic characterization uncovers novel biology.</title>
        <authorList>
            <person name="Wiegand S."/>
            <person name="Jogler M."/>
            <person name="Boedeker C."/>
            <person name="Pinto D."/>
            <person name="Vollmers J."/>
            <person name="Rivas-Marin E."/>
            <person name="Kohn T."/>
            <person name="Peeters S.H."/>
            <person name="Heuer A."/>
            <person name="Rast P."/>
            <person name="Oberbeckmann S."/>
            <person name="Bunk B."/>
            <person name="Jeske O."/>
            <person name="Meyerdierks A."/>
            <person name="Storesund J.E."/>
            <person name="Kallscheuer N."/>
            <person name="Luecker S."/>
            <person name="Lage O.M."/>
            <person name="Pohl T."/>
            <person name="Merkel B.J."/>
            <person name="Hornburger P."/>
            <person name="Mueller R.-W."/>
            <person name="Bruemmer F."/>
            <person name="Labrenz M."/>
            <person name="Spormann A.M."/>
            <person name="Op den Camp H."/>
            <person name="Overmann J."/>
            <person name="Amann R."/>
            <person name="Jetten M.S.M."/>
            <person name="Mascher T."/>
            <person name="Medema M.H."/>
            <person name="Devos D.P."/>
            <person name="Kaster A.-K."/>
            <person name="Ovreas L."/>
            <person name="Rohde M."/>
            <person name="Galperin M.Y."/>
            <person name="Jogler C."/>
        </authorList>
    </citation>
    <scope>NUCLEOTIDE SEQUENCE [LARGE SCALE GENOMIC DNA]</scope>
    <source>
        <strain evidence="1 4">V144</strain>
        <strain evidence="2 3">V202</strain>
    </source>
</reference>
<evidence type="ECO:0000313" key="1">
    <source>
        <dbReference type="EMBL" id="QDT99569.1"/>
    </source>
</evidence>
<accession>A0A517WT11</accession>
<dbReference type="Proteomes" id="UP000318384">
    <property type="component" value="Chromosome"/>
</dbReference>
<evidence type="ECO:0000313" key="4">
    <source>
        <dbReference type="Proteomes" id="UP000318704"/>
    </source>
</evidence>
<proteinExistence type="predicted"/>
<dbReference type="KEGG" id="gaw:V144x_50810"/>
<dbReference type="EMBL" id="CP037920">
    <property type="protein sequence ID" value="QDT99569.1"/>
    <property type="molecule type" value="Genomic_DNA"/>
</dbReference>
<keyword evidence="3" id="KW-1185">Reference proteome</keyword>
<dbReference type="EMBL" id="CP037422">
    <property type="protein sequence ID" value="QDU08368.1"/>
    <property type="molecule type" value="Genomic_DNA"/>
</dbReference>
<dbReference type="Proteomes" id="UP000318704">
    <property type="component" value="Chromosome"/>
</dbReference>
<name>A0A517WT11_9PLAN</name>
<organism evidence="2 3">
    <name type="scientific">Gimesia aquarii</name>
    <dbReference type="NCBI Taxonomy" id="2527964"/>
    <lineage>
        <taxon>Bacteria</taxon>
        <taxon>Pseudomonadati</taxon>
        <taxon>Planctomycetota</taxon>
        <taxon>Planctomycetia</taxon>
        <taxon>Planctomycetales</taxon>
        <taxon>Planctomycetaceae</taxon>
        <taxon>Gimesia</taxon>
    </lineage>
</organism>
<dbReference type="AlphaFoldDB" id="A0A517WT11"/>
<evidence type="ECO:0000313" key="3">
    <source>
        <dbReference type="Proteomes" id="UP000318384"/>
    </source>
</evidence>
<protein>
    <submittedName>
        <fullName evidence="2">Uncharacterized protein</fullName>
    </submittedName>
</protein>
<evidence type="ECO:0000313" key="2">
    <source>
        <dbReference type="EMBL" id="QDU08368.1"/>
    </source>
</evidence>
<gene>
    <name evidence="1" type="ORF">V144x_50810</name>
    <name evidence="2" type="ORF">V202x_17360</name>
</gene>